<sequence length="414" mass="43667">MTTWTQEKVSYIQKATASGQVPVRGTGARRHAPSFDDMVILCAQVSRPPIDHYREPCETSVELGTRFAEKPLKLDIPILIGAISFGAVSKEAKIALAKGATIAGTAVNTGEGGLLPEERKFAKKLIVQYASGRFGVSAKYLQHADAIELKIGQGAKAGQGGLLLAEKVTDEITKVRGVPEGVDLVSPARHMDIIGPEDLKMKIQQLREITDWQVPIIVKYSPGRIHEDVKIAAKAGADVIAVDGMQAGTGASPEVVLEHAGLPTLTAVVLANGALEQIGLRDQVDLIVSGGLTSGADVAKAMALGADTVAVSTAPLIALGCTLCGLCNTGKCPVGIATQARELRNRLKIEDGAKKVTNLFRIFTEEASMLAMLAGKTSLSNLEKEDLRALTVDVSRMTGVKLAGIEDLEDTTTC</sequence>
<keyword evidence="7" id="KW-1185">Reference proteome</keyword>
<dbReference type="InterPro" id="IPR043578">
    <property type="entry name" value="GltB_archl_type"/>
</dbReference>
<comment type="caution">
    <text evidence="6">The sequence shown here is derived from an EMBL/GenBank/DDBJ whole genome shotgun (WGS) entry which is preliminary data.</text>
</comment>
<proteinExistence type="inferred from homology"/>
<dbReference type="Gene3D" id="3.20.20.70">
    <property type="entry name" value="Aldolase class I"/>
    <property type="match status" value="1"/>
</dbReference>
<comment type="catalytic activity">
    <reaction evidence="3 4">
        <text>2 L-glutamate + NADP(+) = L-glutamine + 2-oxoglutarate + NADPH + H(+)</text>
        <dbReference type="Rhea" id="RHEA:15501"/>
        <dbReference type="ChEBI" id="CHEBI:15378"/>
        <dbReference type="ChEBI" id="CHEBI:16810"/>
        <dbReference type="ChEBI" id="CHEBI:29985"/>
        <dbReference type="ChEBI" id="CHEBI:57783"/>
        <dbReference type="ChEBI" id="CHEBI:58349"/>
        <dbReference type="ChEBI" id="CHEBI:58359"/>
        <dbReference type="EC" id="1.4.1.13"/>
    </reaction>
</comment>
<dbReference type="PATRIC" id="fig|1698272.3.peg.715"/>
<dbReference type="SUPFAM" id="SSF51395">
    <property type="entry name" value="FMN-linked oxidoreductases"/>
    <property type="match status" value="1"/>
</dbReference>
<keyword evidence="4" id="KW-0028">Amino-acid biosynthesis</keyword>
<keyword evidence="4" id="KW-0288">FMN</keyword>
<evidence type="ECO:0000256" key="1">
    <source>
        <dbReference type="ARBA" id="ARBA00009716"/>
    </source>
</evidence>
<dbReference type="EMBL" id="LHXW01000007">
    <property type="protein sequence ID" value="KXB00319.1"/>
    <property type="molecule type" value="Genomic_DNA"/>
</dbReference>
<gene>
    <name evidence="6" type="ORF">AKJ42_01145</name>
</gene>
<dbReference type="Proteomes" id="UP000070520">
    <property type="component" value="Unassembled WGS sequence"/>
</dbReference>
<evidence type="ECO:0000256" key="4">
    <source>
        <dbReference type="PIRNR" id="PIRNR006429"/>
    </source>
</evidence>
<dbReference type="CDD" id="cd02808">
    <property type="entry name" value="GltS_FMN"/>
    <property type="match status" value="1"/>
</dbReference>
<dbReference type="EC" id="1.4.1.13" evidence="4"/>
<dbReference type="PROSITE" id="PS51379">
    <property type="entry name" value="4FE4S_FER_2"/>
    <property type="match status" value="1"/>
</dbReference>
<dbReference type="InterPro" id="IPR017896">
    <property type="entry name" value="4Fe4S_Fe-S-bd"/>
</dbReference>
<dbReference type="PIRSF" id="PIRSF006429">
    <property type="entry name" value="GOGAT_lg_2"/>
    <property type="match status" value="1"/>
</dbReference>
<comment type="cofactor">
    <cofactor evidence="4">
        <name>FMN</name>
        <dbReference type="ChEBI" id="CHEBI:58210"/>
    </cofactor>
</comment>
<comment type="similarity">
    <text evidence="1 4">Belongs to the glutamate synthase family.</text>
</comment>
<keyword evidence="2 4" id="KW-0560">Oxidoreductase</keyword>
<keyword evidence="4" id="KW-0314">Glutamate biosynthesis</keyword>
<dbReference type="InterPro" id="IPR024188">
    <property type="entry name" value="GltB"/>
</dbReference>
<protein>
    <recommendedName>
        <fullName evidence="4">Archaeal glutamate synthase [NADPH]</fullName>
        <ecNumber evidence="4">1.4.1.13</ecNumber>
    </recommendedName>
</protein>
<dbReference type="PIRSF" id="PIRSF500061">
    <property type="entry name" value="GOGAT_lg2_archl"/>
    <property type="match status" value="1"/>
</dbReference>
<organism evidence="6 7">
    <name type="scientific">candidate division MSBL1 archaeon SCGC-AAA261C02</name>
    <dbReference type="NCBI Taxonomy" id="1698272"/>
    <lineage>
        <taxon>Archaea</taxon>
        <taxon>Methanobacteriati</taxon>
        <taxon>Methanobacteriota</taxon>
        <taxon>candidate division MSBL1</taxon>
    </lineage>
</organism>
<dbReference type="PANTHER" id="PTHR43819">
    <property type="entry name" value="ARCHAEAL-TYPE GLUTAMATE SYNTHASE [NADPH]"/>
    <property type="match status" value="1"/>
</dbReference>
<feature type="domain" description="4Fe-4S ferredoxin-type" evidence="5">
    <location>
        <begin position="313"/>
        <end position="342"/>
    </location>
</feature>
<name>A0A133V1K4_9EURY</name>
<dbReference type="AlphaFoldDB" id="A0A133V1K4"/>
<reference evidence="6 7" key="1">
    <citation type="journal article" date="2016" name="Sci. Rep.">
        <title>Metabolic traits of an uncultured archaeal lineage -MSBL1- from brine pools of the Red Sea.</title>
        <authorList>
            <person name="Mwirichia R."/>
            <person name="Alam I."/>
            <person name="Rashid M."/>
            <person name="Vinu M."/>
            <person name="Ba-Alawi W."/>
            <person name="Anthony Kamau A."/>
            <person name="Kamanda Ngugi D."/>
            <person name="Goker M."/>
            <person name="Klenk H.P."/>
            <person name="Bajic V."/>
            <person name="Stingl U."/>
        </authorList>
    </citation>
    <scope>NUCLEOTIDE SEQUENCE [LARGE SCALE GENOMIC DNA]</scope>
    <source>
        <strain evidence="6">SCGC-AAA261C02</strain>
    </source>
</reference>
<accession>A0A133V1K4</accession>
<dbReference type="Pfam" id="PF01645">
    <property type="entry name" value="Glu_synthase"/>
    <property type="match status" value="1"/>
</dbReference>
<evidence type="ECO:0000256" key="2">
    <source>
        <dbReference type="ARBA" id="ARBA00023002"/>
    </source>
</evidence>
<keyword evidence="4" id="KW-0285">Flavoprotein</keyword>
<dbReference type="InterPro" id="IPR002932">
    <property type="entry name" value="Glu_synthdom"/>
</dbReference>
<evidence type="ECO:0000313" key="7">
    <source>
        <dbReference type="Proteomes" id="UP000070520"/>
    </source>
</evidence>
<dbReference type="InterPro" id="IPR013785">
    <property type="entry name" value="Aldolase_TIM"/>
</dbReference>
<dbReference type="PANTHER" id="PTHR43819:SF1">
    <property type="entry name" value="ARCHAEAL-TYPE GLUTAMATE SYNTHASE [NADPH]"/>
    <property type="match status" value="1"/>
</dbReference>
<dbReference type="GO" id="GO:0004355">
    <property type="term" value="F:glutamate synthase (NADPH) activity"/>
    <property type="evidence" value="ECO:0007669"/>
    <property type="project" value="UniProtKB-EC"/>
</dbReference>
<evidence type="ECO:0000259" key="5">
    <source>
        <dbReference type="PROSITE" id="PS51379"/>
    </source>
</evidence>
<evidence type="ECO:0000313" key="6">
    <source>
        <dbReference type="EMBL" id="KXB00319.1"/>
    </source>
</evidence>
<evidence type="ECO:0000256" key="3">
    <source>
        <dbReference type="ARBA" id="ARBA00048151"/>
    </source>
</evidence>
<dbReference type="GO" id="GO:0006537">
    <property type="term" value="P:glutamate biosynthetic process"/>
    <property type="evidence" value="ECO:0007669"/>
    <property type="project" value="UniProtKB-KW"/>
</dbReference>
<keyword evidence="4" id="KW-0521">NADP</keyword>